<gene>
    <name evidence="3" type="ORF">G7070_15600</name>
</gene>
<feature type="region of interest" description="Disordered" evidence="1">
    <location>
        <begin position="256"/>
        <end position="329"/>
    </location>
</feature>
<protein>
    <submittedName>
        <fullName evidence="3">DUF3071 domain-containing protein</fullName>
    </submittedName>
</protein>
<dbReference type="EMBL" id="CP049865">
    <property type="protein sequence ID" value="QIK73427.1"/>
    <property type="molecule type" value="Genomic_DNA"/>
</dbReference>
<evidence type="ECO:0000259" key="2">
    <source>
        <dbReference type="Pfam" id="PF11268"/>
    </source>
</evidence>
<feature type="compositionally biased region" description="Low complexity" evidence="1">
    <location>
        <begin position="263"/>
        <end position="290"/>
    </location>
</feature>
<evidence type="ECO:0000313" key="3">
    <source>
        <dbReference type="EMBL" id="QIK73427.1"/>
    </source>
</evidence>
<dbReference type="Proteomes" id="UP000501058">
    <property type="component" value="Chromosome"/>
</dbReference>
<dbReference type="KEGG" id="prv:G7070_15600"/>
<dbReference type="AlphaFoldDB" id="A0A6G7Y9Z1"/>
<feature type="domain" description="DUF3071" evidence="2">
    <location>
        <begin position="1"/>
        <end position="114"/>
    </location>
</feature>
<name>A0A6G7Y9Z1_9ACTN</name>
<evidence type="ECO:0000313" key="4">
    <source>
        <dbReference type="Proteomes" id="UP000501058"/>
    </source>
</evidence>
<proteinExistence type="predicted"/>
<keyword evidence="4" id="KW-1185">Reference proteome</keyword>
<dbReference type="NCBIfam" id="NF040712">
    <property type="entry name" value="SepH"/>
    <property type="match status" value="1"/>
</dbReference>
<dbReference type="InterPro" id="IPR047682">
    <property type="entry name" value="SepH-like"/>
</dbReference>
<organism evidence="3 4">
    <name type="scientific">Propioniciclava coleopterorum</name>
    <dbReference type="NCBI Taxonomy" id="2714937"/>
    <lineage>
        <taxon>Bacteria</taxon>
        <taxon>Bacillati</taxon>
        <taxon>Actinomycetota</taxon>
        <taxon>Actinomycetes</taxon>
        <taxon>Propionibacteriales</taxon>
        <taxon>Propionibacteriaceae</taxon>
        <taxon>Propioniciclava</taxon>
    </lineage>
</organism>
<dbReference type="InterPro" id="IPR021421">
    <property type="entry name" value="DUF3071"/>
</dbReference>
<feature type="compositionally biased region" description="Acidic residues" evidence="1">
    <location>
        <begin position="164"/>
        <end position="180"/>
    </location>
</feature>
<accession>A0A6G7Y9Z1</accession>
<reference evidence="3 4" key="1">
    <citation type="submission" date="2020-03" db="EMBL/GenBank/DDBJ databases">
        <title>Propioniciclava sp. nov., isolated from Hydrophilus acuminatus.</title>
        <authorList>
            <person name="Hyun D.-W."/>
            <person name="Bae J.-W."/>
        </authorList>
    </citation>
    <scope>NUCLEOTIDE SEQUENCE [LARGE SCALE GENOMIC DNA]</scope>
    <source>
        <strain evidence="3 4">HDW11</strain>
    </source>
</reference>
<dbReference type="Pfam" id="PF11268">
    <property type="entry name" value="DUF3071"/>
    <property type="match status" value="1"/>
</dbReference>
<evidence type="ECO:0000256" key="1">
    <source>
        <dbReference type="SAM" id="MobiDB-lite"/>
    </source>
</evidence>
<feature type="region of interest" description="Disordered" evidence="1">
    <location>
        <begin position="152"/>
        <end position="180"/>
    </location>
</feature>
<feature type="compositionally biased region" description="Basic residues" evidence="1">
    <location>
        <begin position="302"/>
        <end position="311"/>
    </location>
</feature>
<sequence length="329" mass="35670">MRPRDIQARIRAGESPADVAAAAGVPIERIAAFSDPVMAERDHVAGLARTHPVRRRGETTSHRTLRNAVADTLAAEGLDADGATWDAWKLADRRWRVQVTFPGADEPRTASFAYDQMGRFSVADDEEAKRLIGDVPAADDLALVRVTQDPVAQVHHLPGTAPEEGSDTDEDEREAPEDDLEAEDAFHEGDLAEVDGVYDIVPPAQSDLDVLYDMLSSFDEDSVKIYAGLVHPKEAAPAAEEPPIVEVVEVVEVVEGERPAPETPATPDEAPAASDAPAASSPAEPEQLSLLDEEEPEEPQPVRKRPKRKRAAVPSWDEIMFGAPRADDH</sequence>